<dbReference type="Pfam" id="PF13561">
    <property type="entry name" value="adh_short_C2"/>
    <property type="match status" value="1"/>
</dbReference>
<evidence type="ECO:0000313" key="3">
    <source>
        <dbReference type="EMBL" id="KAJ5324554.1"/>
    </source>
</evidence>
<dbReference type="PANTHER" id="PTHR42760">
    <property type="entry name" value="SHORT-CHAIN DEHYDROGENASES/REDUCTASES FAMILY MEMBER"/>
    <property type="match status" value="1"/>
</dbReference>
<comment type="caution">
    <text evidence="3">The sequence shown here is derived from an EMBL/GenBank/DDBJ whole genome shotgun (WGS) entry which is preliminary data.</text>
</comment>
<reference evidence="3" key="1">
    <citation type="submission" date="2022-12" db="EMBL/GenBank/DDBJ databases">
        <authorList>
            <person name="Petersen C."/>
        </authorList>
    </citation>
    <scope>NUCLEOTIDE SEQUENCE</scope>
    <source>
        <strain evidence="3">IBT 21472</strain>
    </source>
</reference>
<sequence>IGKGVALAFARCGVKRLALLGLEAKGLESTRSQLELNYPNVETILEPADVSDESSIQNAINRVATDFERIDYGVNCAGIEGARFLTHKMPLENWQKAIDINQMGAGSNLWHCE</sequence>
<name>A0A9W9Q533_9EURO</name>
<dbReference type="EMBL" id="JAPZBO010000002">
    <property type="protein sequence ID" value="KAJ5324554.1"/>
    <property type="molecule type" value="Genomic_DNA"/>
</dbReference>
<evidence type="ECO:0000313" key="4">
    <source>
        <dbReference type="Proteomes" id="UP001147746"/>
    </source>
</evidence>
<comment type="similarity">
    <text evidence="1">Belongs to the short-chain dehydrogenases/reductases (SDR) family.</text>
</comment>
<dbReference type="InterPro" id="IPR002347">
    <property type="entry name" value="SDR_fam"/>
</dbReference>
<proteinExistence type="inferred from homology"/>
<dbReference type="SUPFAM" id="SSF51735">
    <property type="entry name" value="NAD(P)-binding Rossmann-fold domains"/>
    <property type="match status" value="1"/>
</dbReference>
<gene>
    <name evidence="3" type="ORF">N7476_003154</name>
</gene>
<keyword evidence="4" id="KW-1185">Reference proteome</keyword>
<reference evidence="3" key="2">
    <citation type="journal article" date="2023" name="IMA Fungus">
        <title>Comparative genomic study of the Penicillium genus elucidates a diverse pangenome and 15 lateral gene transfer events.</title>
        <authorList>
            <person name="Petersen C."/>
            <person name="Sorensen T."/>
            <person name="Nielsen M.R."/>
            <person name="Sondergaard T.E."/>
            <person name="Sorensen J.L."/>
            <person name="Fitzpatrick D.A."/>
            <person name="Frisvad J.C."/>
            <person name="Nielsen K.L."/>
        </authorList>
    </citation>
    <scope>NUCLEOTIDE SEQUENCE</scope>
    <source>
        <strain evidence="3">IBT 21472</strain>
    </source>
</reference>
<evidence type="ECO:0000256" key="1">
    <source>
        <dbReference type="ARBA" id="ARBA00006484"/>
    </source>
</evidence>
<dbReference type="Gene3D" id="3.40.50.720">
    <property type="entry name" value="NAD(P)-binding Rossmann-like Domain"/>
    <property type="match status" value="1"/>
</dbReference>
<dbReference type="InterPro" id="IPR036291">
    <property type="entry name" value="NAD(P)-bd_dom_sf"/>
</dbReference>
<dbReference type="GO" id="GO:0016616">
    <property type="term" value="F:oxidoreductase activity, acting on the CH-OH group of donors, NAD or NADP as acceptor"/>
    <property type="evidence" value="ECO:0007669"/>
    <property type="project" value="TreeGrafter"/>
</dbReference>
<keyword evidence="2" id="KW-0521">NADP</keyword>
<protein>
    <submittedName>
        <fullName evidence="3">Uncharacterized protein</fullName>
    </submittedName>
</protein>
<accession>A0A9W9Q533</accession>
<dbReference type="Proteomes" id="UP001147746">
    <property type="component" value="Unassembled WGS sequence"/>
</dbReference>
<dbReference type="AlphaFoldDB" id="A0A9W9Q533"/>
<feature type="non-terminal residue" evidence="3">
    <location>
        <position position="113"/>
    </location>
</feature>
<organism evidence="3 4">
    <name type="scientific">Penicillium atrosanguineum</name>
    <dbReference type="NCBI Taxonomy" id="1132637"/>
    <lineage>
        <taxon>Eukaryota</taxon>
        <taxon>Fungi</taxon>
        <taxon>Dikarya</taxon>
        <taxon>Ascomycota</taxon>
        <taxon>Pezizomycotina</taxon>
        <taxon>Eurotiomycetes</taxon>
        <taxon>Eurotiomycetidae</taxon>
        <taxon>Eurotiales</taxon>
        <taxon>Aspergillaceae</taxon>
        <taxon>Penicillium</taxon>
    </lineage>
</organism>
<evidence type="ECO:0000256" key="2">
    <source>
        <dbReference type="ARBA" id="ARBA00022857"/>
    </source>
</evidence>